<accession>X0WZA4</accession>
<feature type="non-terminal residue" evidence="1">
    <location>
        <position position="1"/>
    </location>
</feature>
<proteinExistence type="predicted"/>
<dbReference type="EMBL" id="BARS01048898">
    <property type="protein sequence ID" value="GAG28517.1"/>
    <property type="molecule type" value="Genomic_DNA"/>
</dbReference>
<protein>
    <recommendedName>
        <fullName evidence="2">Terminase large subunit gp17-like C-terminal domain-containing protein</fullName>
    </recommendedName>
</protein>
<sequence>QEKQIVYMWRKKGMKIVEQAKEIARISRDFDNPYFLVEQNNIGIDLLDELIDTWNVNVEGFVTGGVGQKKEELILFLVQAFEREQISMPQGDEHSRQMMYIVEEELAKFRTTRTPAGKEKFEGVGAHDDCVMALALLNRATQHVSVPFAVASGEALSAGVNPYENIVQRTDKHESELVNMIRLGLIK</sequence>
<dbReference type="Gene3D" id="3.30.420.240">
    <property type="match status" value="1"/>
</dbReference>
<gene>
    <name evidence="1" type="ORF">S01H1_73201</name>
</gene>
<organism evidence="1">
    <name type="scientific">marine sediment metagenome</name>
    <dbReference type="NCBI Taxonomy" id="412755"/>
    <lineage>
        <taxon>unclassified sequences</taxon>
        <taxon>metagenomes</taxon>
        <taxon>ecological metagenomes</taxon>
    </lineage>
</organism>
<evidence type="ECO:0008006" key="2">
    <source>
        <dbReference type="Google" id="ProtNLM"/>
    </source>
</evidence>
<comment type="caution">
    <text evidence="1">The sequence shown here is derived from an EMBL/GenBank/DDBJ whole genome shotgun (WGS) entry which is preliminary data.</text>
</comment>
<name>X0WZA4_9ZZZZ</name>
<dbReference type="AlphaFoldDB" id="X0WZA4"/>
<evidence type="ECO:0000313" key="1">
    <source>
        <dbReference type="EMBL" id="GAG28517.1"/>
    </source>
</evidence>
<reference evidence="1" key="1">
    <citation type="journal article" date="2014" name="Front. Microbiol.">
        <title>High frequency of phylogenetically diverse reductive dehalogenase-homologous genes in deep subseafloor sedimentary metagenomes.</title>
        <authorList>
            <person name="Kawai M."/>
            <person name="Futagami T."/>
            <person name="Toyoda A."/>
            <person name="Takaki Y."/>
            <person name="Nishi S."/>
            <person name="Hori S."/>
            <person name="Arai W."/>
            <person name="Tsubouchi T."/>
            <person name="Morono Y."/>
            <person name="Uchiyama I."/>
            <person name="Ito T."/>
            <person name="Fujiyama A."/>
            <person name="Inagaki F."/>
            <person name="Takami H."/>
        </authorList>
    </citation>
    <scope>NUCLEOTIDE SEQUENCE</scope>
    <source>
        <strain evidence="1">Expedition CK06-06</strain>
    </source>
</reference>